<name>A0A2P2LVC8_RHIMU</name>
<dbReference type="AlphaFoldDB" id="A0A2P2LVC8"/>
<organism evidence="1">
    <name type="scientific">Rhizophora mucronata</name>
    <name type="common">Asiatic mangrove</name>
    <dbReference type="NCBI Taxonomy" id="61149"/>
    <lineage>
        <taxon>Eukaryota</taxon>
        <taxon>Viridiplantae</taxon>
        <taxon>Streptophyta</taxon>
        <taxon>Embryophyta</taxon>
        <taxon>Tracheophyta</taxon>
        <taxon>Spermatophyta</taxon>
        <taxon>Magnoliopsida</taxon>
        <taxon>eudicotyledons</taxon>
        <taxon>Gunneridae</taxon>
        <taxon>Pentapetalae</taxon>
        <taxon>rosids</taxon>
        <taxon>fabids</taxon>
        <taxon>Malpighiales</taxon>
        <taxon>Rhizophoraceae</taxon>
        <taxon>Rhizophora</taxon>
    </lineage>
</organism>
<sequence>MNSTTDRGTGHSFNWFLSFSFTVQDNQTDMERSFSITTLGFSFSVKVPVMVVVLSCCCVRSTHLLCSVLFISENGYGALPKGPLLTTA</sequence>
<dbReference type="EMBL" id="GGEC01041455">
    <property type="protein sequence ID" value="MBX21939.1"/>
    <property type="molecule type" value="Transcribed_RNA"/>
</dbReference>
<proteinExistence type="predicted"/>
<protein>
    <submittedName>
        <fullName evidence="1">LUC7 N terminus domain-containing family protein</fullName>
    </submittedName>
</protein>
<evidence type="ECO:0000313" key="1">
    <source>
        <dbReference type="EMBL" id="MBX21939.1"/>
    </source>
</evidence>
<reference evidence="1" key="1">
    <citation type="submission" date="2018-02" db="EMBL/GenBank/DDBJ databases">
        <title>Rhizophora mucronata_Transcriptome.</title>
        <authorList>
            <person name="Meera S.P."/>
            <person name="Sreeshan A."/>
            <person name="Augustine A."/>
        </authorList>
    </citation>
    <scope>NUCLEOTIDE SEQUENCE</scope>
    <source>
        <tissue evidence="1">Leaf</tissue>
    </source>
</reference>
<accession>A0A2P2LVC8</accession>